<organism evidence="10 11">
    <name type="scientific">Amblyomma americanum</name>
    <name type="common">Lone star tick</name>
    <dbReference type="NCBI Taxonomy" id="6943"/>
    <lineage>
        <taxon>Eukaryota</taxon>
        <taxon>Metazoa</taxon>
        <taxon>Ecdysozoa</taxon>
        <taxon>Arthropoda</taxon>
        <taxon>Chelicerata</taxon>
        <taxon>Arachnida</taxon>
        <taxon>Acari</taxon>
        <taxon>Parasitiformes</taxon>
        <taxon>Ixodida</taxon>
        <taxon>Ixodoidea</taxon>
        <taxon>Ixodidae</taxon>
        <taxon>Amblyomminae</taxon>
        <taxon>Amblyomma</taxon>
    </lineage>
</organism>
<evidence type="ECO:0000256" key="3">
    <source>
        <dbReference type="ARBA" id="ARBA00022525"/>
    </source>
</evidence>
<keyword evidence="6" id="KW-0325">Glycoprotein</keyword>
<keyword evidence="11" id="KW-1185">Reference proteome</keyword>
<dbReference type="PROSITE" id="PS00284">
    <property type="entry name" value="SERPIN"/>
    <property type="match status" value="1"/>
</dbReference>
<evidence type="ECO:0000313" key="9">
    <source>
        <dbReference type="EMBL" id="KAK8762403.1"/>
    </source>
</evidence>
<evidence type="ECO:0000259" key="8">
    <source>
        <dbReference type="SMART" id="SM00093"/>
    </source>
</evidence>
<dbReference type="Gene3D" id="3.30.497.10">
    <property type="entry name" value="Antithrombin, subunit I, domain 2"/>
    <property type="match status" value="1"/>
</dbReference>
<reference evidence="10" key="2">
    <citation type="submission" date="2023-03" db="EMBL/GenBank/DDBJ databases">
        <authorList>
            <person name="Thuy-Boun P."/>
        </authorList>
    </citation>
    <scope>NUCLEOTIDE SEQUENCE</scope>
    <source>
        <strain evidence="10">F_SG_1</strain>
        <tissue evidence="10">Salivary glands</tissue>
    </source>
</reference>
<dbReference type="GO" id="GO:0005615">
    <property type="term" value="C:extracellular space"/>
    <property type="evidence" value="ECO:0007669"/>
    <property type="project" value="InterPro"/>
</dbReference>
<evidence type="ECO:0000256" key="7">
    <source>
        <dbReference type="RuleBase" id="RU000411"/>
    </source>
</evidence>
<dbReference type="InterPro" id="IPR036186">
    <property type="entry name" value="Serpin_sf"/>
</dbReference>
<dbReference type="InterPro" id="IPR023796">
    <property type="entry name" value="Serpin_dom"/>
</dbReference>
<dbReference type="InterPro" id="IPR023795">
    <property type="entry name" value="Serpin_CS"/>
</dbReference>
<dbReference type="InterPro" id="IPR042185">
    <property type="entry name" value="Serpin_sf_2"/>
</dbReference>
<keyword evidence="5" id="KW-0722">Serine protease inhibitor</keyword>
<dbReference type="PANTHER" id="PTHR11461">
    <property type="entry name" value="SERINE PROTEASE INHIBITOR, SERPIN"/>
    <property type="match status" value="1"/>
</dbReference>
<evidence type="ECO:0000256" key="6">
    <source>
        <dbReference type="ARBA" id="ARBA00023180"/>
    </source>
</evidence>
<evidence type="ECO:0000313" key="11">
    <source>
        <dbReference type="Proteomes" id="UP001321473"/>
    </source>
</evidence>
<dbReference type="SMART" id="SM00093">
    <property type="entry name" value="SERPIN"/>
    <property type="match status" value="1"/>
</dbReference>
<keyword evidence="3" id="KW-0964">Secreted</keyword>
<proteinExistence type="inferred from homology"/>
<evidence type="ECO:0000256" key="1">
    <source>
        <dbReference type="ARBA" id="ARBA00004613"/>
    </source>
</evidence>
<dbReference type="Proteomes" id="UP001321473">
    <property type="component" value="Unassembled WGS sequence"/>
</dbReference>
<keyword evidence="4" id="KW-0646">Protease inhibitor</keyword>
<evidence type="ECO:0000256" key="5">
    <source>
        <dbReference type="ARBA" id="ARBA00022900"/>
    </source>
</evidence>
<dbReference type="PANTHER" id="PTHR11461:SF211">
    <property type="entry name" value="GH10112P-RELATED"/>
    <property type="match status" value="1"/>
</dbReference>
<comment type="subcellular location">
    <subcellularLocation>
        <location evidence="1">Secreted</location>
    </subcellularLocation>
</comment>
<comment type="caution">
    <text evidence="10">The sequence shown here is derived from an EMBL/GenBank/DDBJ whole genome shotgun (WGS) entry which is preliminary data.</text>
</comment>
<sequence>MEGSGLGFYLFNVSLEMYIHLAYDNPGENIVYSPFSISALLSMLLAGARGNTAKELSNLLHAGDEVDDNTRRFSRALCSLPTPSVVVRVANRLFSTRQFPVREDYATLLEEFYRASIESVDFTRNPDAIRKEVNEWVSKKTNSKIQNLLGPGSVNEETKLILVNAIYFKANWDSAFNPESTRSADFHLDTENTLKVQMMSREEYYAVSETKESNYRVLVMPYAQYEYSMVIVLPNEVDGLTSLEERLTEYDLRSLLDGLKTHKVQLSLPKFKVRSNKGMADVLRAMGVNELFDADSVDLSGIFQEGNLAVTNIIHEAIVEVDEKGTVAAASAAAAGGSSLYNPKSINFVVDHPFLFIIKRNQDDLILFMGSVRNPNA</sequence>
<dbReference type="AlphaFoldDB" id="A0AAQ4DIX8"/>
<evidence type="ECO:0000256" key="4">
    <source>
        <dbReference type="ARBA" id="ARBA00022690"/>
    </source>
</evidence>
<name>A0AAQ4DIX8_AMBAM</name>
<accession>A0AAQ4DIX8</accession>
<dbReference type="InterPro" id="IPR000215">
    <property type="entry name" value="Serpin_fam"/>
</dbReference>
<gene>
    <name evidence="10" type="ORF">V5799_026328</name>
    <name evidence="9" type="ORF">V5799_026329</name>
</gene>
<dbReference type="EMBL" id="JARKHS020030113">
    <property type="protein sequence ID" value="KAK8762403.1"/>
    <property type="molecule type" value="Genomic_DNA"/>
</dbReference>
<comment type="similarity">
    <text evidence="2 7">Belongs to the serpin family.</text>
</comment>
<reference evidence="10" key="3">
    <citation type="submission" date="2024-02" db="EMBL/GenBank/DDBJ databases">
        <authorList>
            <person name="Mcdaniel E.A."/>
            <person name="Celebi F.M."/>
            <person name="Reiter T."/>
            <person name="Weiss E.C."/>
            <person name="Chou S."/>
        </authorList>
    </citation>
    <scope>NUCLEOTIDE SEQUENCE</scope>
    <source>
        <strain evidence="10">F_SG_1</strain>
        <tissue evidence="10">Salivary glands</tissue>
    </source>
</reference>
<reference evidence="10 11" key="1">
    <citation type="journal article" date="2023" name="Arcadia Sci">
        <title>De novo assembly of a long-read Amblyomma americanum tick genome.</title>
        <authorList>
            <person name="Chou S."/>
            <person name="Poskanzer K.E."/>
            <person name="Rollins M."/>
            <person name="Thuy-Boun P.S."/>
        </authorList>
    </citation>
    <scope>NUCLEOTIDE SEQUENCE [LARGE SCALE GENOMIC DNA]</scope>
    <source>
        <strain evidence="10">F_SG_1</strain>
        <tissue evidence="10">Salivary glands</tissue>
    </source>
</reference>
<dbReference type="CDD" id="cd00172">
    <property type="entry name" value="serpin"/>
    <property type="match status" value="1"/>
</dbReference>
<dbReference type="EMBL" id="JARKHS020030112">
    <property type="protein sequence ID" value="KAK8762418.1"/>
    <property type="molecule type" value="Genomic_DNA"/>
</dbReference>
<protein>
    <recommendedName>
        <fullName evidence="8">Serpin domain-containing protein</fullName>
    </recommendedName>
</protein>
<dbReference type="GO" id="GO:0004867">
    <property type="term" value="F:serine-type endopeptidase inhibitor activity"/>
    <property type="evidence" value="ECO:0007669"/>
    <property type="project" value="UniProtKB-KW"/>
</dbReference>
<dbReference type="InterPro" id="IPR042178">
    <property type="entry name" value="Serpin_sf_1"/>
</dbReference>
<dbReference type="Gene3D" id="2.30.39.10">
    <property type="entry name" value="Alpha-1-antitrypsin, domain 1"/>
    <property type="match status" value="1"/>
</dbReference>
<feature type="domain" description="Serpin" evidence="8">
    <location>
        <begin position="15"/>
        <end position="375"/>
    </location>
</feature>
<dbReference type="SUPFAM" id="SSF56574">
    <property type="entry name" value="Serpins"/>
    <property type="match status" value="1"/>
</dbReference>
<evidence type="ECO:0000313" key="10">
    <source>
        <dbReference type="EMBL" id="KAK8762418.1"/>
    </source>
</evidence>
<evidence type="ECO:0000256" key="2">
    <source>
        <dbReference type="ARBA" id="ARBA00009500"/>
    </source>
</evidence>
<dbReference type="Pfam" id="PF00079">
    <property type="entry name" value="Serpin"/>
    <property type="match status" value="1"/>
</dbReference>